<dbReference type="EMBL" id="JACGCI010000057">
    <property type="protein sequence ID" value="KAF6750336.1"/>
    <property type="molecule type" value="Genomic_DNA"/>
</dbReference>
<protein>
    <submittedName>
        <fullName evidence="1">Uncharacterized protein</fullName>
    </submittedName>
</protein>
<proteinExistence type="predicted"/>
<reference evidence="1 2" key="1">
    <citation type="submission" date="2020-07" db="EMBL/GenBank/DDBJ databases">
        <title>Comparative genomics of pyrophilous fungi reveals a link between fire events and developmental genes.</title>
        <authorList>
            <consortium name="DOE Joint Genome Institute"/>
            <person name="Steindorff A.S."/>
            <person name="Carver A."/>
            <person name="Calhoun S."/>
            <person name="Stillman K."/>
            <person name="Liu H."/>
            <person name="Lipzen A."/>
            <person name="Pangilinan J."/>
            <person name="Labutti K."/>
            <person name="Bruns T.D."/>
            <person name="Grigoriev I.V."/>
        </authorList>
    </citation>
    <scope>NUCLEOTIDE SEQUENCE [LARGE SCALE GENOMIC DNA]</scope>
    <source>
        <strain evidence="1 2">CBS 144469</strain>
    </source>
</reference>
<evidence type="ECO:0000313" key="2">
    <source>
        <dbReference type="Proteomes" id="UP000521943"/>
    </source>
</evidence>
<evidence type="ECO:0000313" key="1">
    <source>
        <dbReference type="EMBL" id="KAF6750336.1"/>
    </source>
</evidence>
<accession>A0A8H6M2Z5</accession>
<dbReference type="Proteomes" id="UP000521943">
    <property type="component" value="Unassembled WGS sequence"/>
</dbReference>
<organism evidence="1 2">
    <name type="scientific">Ephemerocybe angulata</name>
    <dbReference type="NCBI Taxonomy" id="980116"/>
    <lineage>
        <taxon>Eukaryota</taxon>
        <taxon>Fungi</taxon>
        <taxon>Dikarya</taxon>
        <taxon>Basidiomycota</taxon>
        <taxon>Agaricomycotina</taxon>
        <taxon>Agaricomycetes</taxon>
        <taxon>Agaricomycetidae</taxon>
        <taxon>Agaricales</taxon>
        <taxon>Agaricineae</taxon>
        <taxon>Psathyrellaceae</taxon>
        <taxon>Ephemerocybe</taxon>
    </lineage>
</organism>
<dbReference type="AlphaFoldDB" id="A0A8H6M2Z5"/>
<gene>
    <name evidence="1" type="ORF">DFP72DRAFT_910801</name>
</gene>
<keyword evidence="2" id="KW-1185">Reference proteome</keyword>
<comment type="caution">
    <text evidence="1">The sequence shown here is derived from an EMBL/GenBank/DDBJ whole genome shotgun (WGS) entry which is preliminary data.</text>
</comment>
<sequence length="150" mass="17536">MAPRAFGPPVESNGPLFSDSNIVPILHPYHYTFEEFLRVKTRAGELWVDPANVDQYIISCCWSHIDRIRPRVTEGISEERERQEVEGLFISCAWFLWFMMMHCSDLGDPLHHGELFRRFVDLNLWNWLALDAAPWSLEVHFCVAIRSCEV</sequence>
<name>A0A8H6M2Z5_9AGAR</name>